<dbReference type="Pfam" id="PF00135">
    <property type="entry name" value="COesterase"/>
    <property type="match status" value="1"/>
</dbReference>
<accession>A0A9P4Q589</accession>
<organism evidence="5 6">
    <name type="scientific">Polychaeton citri CBS 116435</name>
    <dbReference type="NCBI Taxonomy" id="1314669"/>
    <lineage>
        <taxon>Eukaryota</taxon>
        <taxon>Fungi</taxon>
        <taxon>Dikarya</taxon>
        <taxon>Ascomycota</taxon>
        <taxon>Pezizomycotina</taxon>
        <taxon>Dothideomycetes</taxon>
        <taxon>Dothideomycetidae</taxon>
        <taxon>Capnodiales</taxon>
        <taxon>Capnodiaceae</taxon>
        <taxon>Polychaeton</taxon>
    </lineage>
</organism>
<feature type="chain" id="PRO_5040537330" description="Carboxylic ester hydrolase" evidence="3">
    <location>
        <begin position="27"/>
        <end position="564"/>
    </location>
</feature>
<dbReference type="GO" id="GO:0016787">
    <property type="term" value="F:hydrolase activity"/>
    <property type="evidence" value="ECO:0007669"/>
    <property type="project" value="UniProtKB-KW"/>
</dbReference>
<dbReference type="Proteomes" id="UP000799441">
    <property type="component" value="Unassembled WGS sequence"/>
</dbReference>
<dbReference type="InterPro" id="IPR029058">
    <property type="entry name" value="AB_hydrolase_fold"/>
</dbReference>
<reference evidence="5" key="1">
    <citation type="journal article" date="2020" name="Stud. Mycol.">
        <title>101 Dothideomycetes genomes: a test case for predicting lifestyles and emergence of pathogens.</title>
        <authorList>
            <person name="Haridas S."/>
            <person name="Albert R."/>
            <person name="Binder M."/>
            <person name="Bloem J."/>
            <person name="Labutti K."/>
            <person name="Salamov A."/>
            <person name="Andreopoulos B."/>
            <person name="Baker S."/>
            <person name="Barry K."/>
            <person name="Bills G."/>
            <person name="Bluhm B."/>
            <person name="Cannon C."/>
            <person name="Castanera R."/>
            <person name="Culley D."/>
            <person name="Daum C."/>
            <person name="Ezra D."/>
            <person name="Gonzalez J."/>
            <person name="Henrissat B."/>
            <person name="Kuo A."/>
            <person name="Liang C."/>
            <person name="Lipzen A."/>
            <person name="Lutzoni F."/>
            <person name="Magnuson J."/>
            <person name="Mondo S."/>
            <person name="Nolan M."/>
            <person name="Ohm R."/>
            <person name="Pangilinan J."/>
            <person name="Park H.-J."/>
            <person name="Ramirez L."/>
            <person name="Alfaro M."/>
            <person name="Sun H."/>
            <person name="Tritt A."/>
            <person name="Yoshinaga Y."/>
            <person name="Zwiers L.-H."/>
            <person name="Turgeon B."/>
            <person name="Goodwin S."/>
            <person name="Spatafora J."/>
            <person name="Crous P."/>
            <person name="Grigoriev I."/>
        </authorList>
    </citation>
    <scope>NUCLEOTIDE SEQUENCE</scope>
    <source>
        <strain evidence="5">CBS 116435</strain>
    </source>
</reference>
<dbReference type="InterPro" id="IPR019826">
    <property type="entry name" value="Carboxylesterase_B_AS"/>
</dbReference>
<protein>
    <recommendedName>
        <fullName evidence="3">Carboxylic ester hydrolase</fullName>
        <ecNumber evidence="3">3.1.1.-</ecNumber>
    </recommendedName>
</protein>
<dbReference type="PANTHER" id="PTHR11559">
    <property type="entry name" value="CARBOXYLESTERASE"/>
    <property type="match status" value="1"/>
</dbReference>
<comment type="caution">
    <text evidence="5">The sequence shown here is derived from an EMBL/GenBank/DDBJ whole genome shotgun (WGS) entry which is preliminary data.</text>
</comment>
<evidence type="ECO:0000256" key="1">
    <source>
        <dbReference type="ARBA" id="ARBA00005964"/>
    </source>
</evidence>
<proteinExistence type="inferred from homology"/>
<dbReference type="PROSITE" id="PS00122">
    <property type="entry name" value="CARBOXYLESTERASE_B_1"/>
    <property type="match status" value="1"/>
</dbReference>
<dbReference type="EC" id="3.1.1.-" evidence="3"/>
<evidence type="ECO:0000313" key="6">
    <source>
        <dbReference type="Proteomes" id="UP000799441"/>
    </source>
</evidence>
<dbReference type="OrthoDB" id="408631at2759"/>
<comment type="similarity">
    <text evidence="1 3">Belongs to the type-B carboxylesterase/lipase family.</text>
</comment>
<dbReference type="Gene3D" id="3.40.50.1820">
    <property type="entry name" value="alpha/beta hydrolase"/>
    <property type="match status" value="1"/>
</dbReference>
<dbReference type="InterPro" id="IPR019819">
    <property type="entry name" value="Carboxylesterase_B_CS"/>
</dbReference>
<keyword evidence="3" id="KW-0732">Signal</keyword>
<keyword evidence="6" id="KW-1185">Reference proteome</keyword>
<dbReference type="AlphaFoldDB" id="A0A9P4Q589"/>
<dbReference type="SUPFAM" id="SSF53474">
    <property type="entry name" value="alpha/beta-Hydrolases"/>
    <property type="match status" value="1"/>
</dbReference>
<dbReference type="PROSITE" id="PS00941">
    <property type="entry name" value="CARBOXYLESTERASE_B_2"/>
    <property type="match status" value="1"/>
</dbReference>
<evidence type="ECO:0000256" key="2">
    <source>
        <dbReference type="ARBA" id="ARBA00022801"/>
    </source>
</evidence>
<name>A0A9P4Q589_9PEZI</name>
<feature type="signal peptide" evidence="3">
    <location>
        <begin position="1"/>
        <end position="26"/>
    </location>
</feature>
<sequence length="564" mass="62017">MASIKSLLSPLLATCVLQTVFVDASAQLRRGPPYGHPPPGGYDDTVVHLDYATYKGRALSNGINQWLGIPFASPPVGDLRFQAPQDPQKEYGVKDADEFGPLCLPSPGNVTDYTLQSEDCLFLNVYAPKGGQNLPVYFFIQGGGFATNSNANYNGSGIIEAGDKQIVVVNFNYRVGPYGFLAGDEVLKYGSINNGLKDQRKALEWVHKYISRFGGDPNHVTIGGDSAGAQSVNLQVTAYGGRDDSLFHASAAESQSFPGIRSVEESQYNYDNLVIRTGCADSIDTLACLRLLSVEELQTHNILTPFPNAMNAPLYPYGPVLDNDFIKEYTYHAYANGNYVKVPSIGGDVTNEGTVFVPRNATSIGEANTFIRDQWPTISPALLRVWNSFYPVESYPKLGNETAKSEQGDYYHALATGYGEMRYTCPGINISQVQAEQNVPTWNYRWNVEDPDAVNSGIGVPHTVEVNAIWGADNVNGAAPASYYEGQENEKIASTIQHYWASFIRAYDPNKYRLDGSPEWEPWTANEGYRRILMETDGAKMEDVPEDQKGRCLWYASIGPSLAQ</sequence>
<dbReference type="InterPro" id="IPR050309">
    <property type="entry name" value="Type-B_Carboxylest/Lipase"/>
</dbReference>
<dbReference type="InterPro" id="IPR002018">
    <property type="entry name" value="CarbesteraseB"/>
</dbReference>
<evidence type="ECO:0000313" key="5">
    <source>
        <dbReference type="EMBL" id="KAF2720827.1"/>
    </source>
</evidence>
<feature type="domain" description="Carboxylesterase type B" evidence="4">
    <location>
        <begin position="44"/>
        <end position="536"/>
    </location>
</feature>
<gene>
    <name evidence="5" type="ORF">K431DRAFT_304072</name>
</gene>
<dbReference type="EMBL" id="MU003796">
    <property type="protein sequence ID" value="KAF2720827.1"/>
    <property type="molecule type" value="Genomic_DNA"/>
</dbReference>
<keyword evidence="2 3" id="KW-0378">Hydrolase</keyword>
<evidence type="ECO:0000256" key="3">
    <source>
        <dbReference type="RuleBase" id="RU361235"/>
    </source>
</evidence>
<evidence type="ECO:0000259" key="4">
    <source>
        <dbReference type="Pfam" id="PF00135"/>
    </source>
</evidence>